<evidence type="ECO:0000256" key="2">
    <source>
        <dbReference type="ARBA" id="ARBA00022803"/>
    </source>
</evidence>
<organism evidence="5 6">
    <name type="scientific">Acacia crassicarpa</name>
    <name type="common">northern wattle</name>
    <dbReference type="NCBI Taxonomy" id="499986"/>
    <lineage>
        <taxon>Eukaryota</taxon>
        <taxon>Viridiplantae</taxon>
        <taxon>Streptophyta</taxon>
        <taxon>Embryophyta</taxon>
        <taxon>Tracheophyta</taxon>
        <taxon>Spermatophyta</taxon>
        <taxon>Magnoliopsida</taxon>
        <taxon>eudicotyledons</taxon>
        <taxon>Gunneridae</taxon>
        <taxon>Pentapetalae</taxon>
        <taxon>rosids</taxon>
        <taxon>fabids</taxon>
        <taxon>Fabales</taxon>
        <taxon>Fabaceae</taxon>
        <taxon>Caesalpinioideae</taxon>
        <taxon>mimosoid clade</taxon>
        <taxon>Acacieae</taxon>
        <taxon>Acacia</taxon>
    </lineage>
</organism>
<keyword evidence="1" id="KW-0677">Repeat</keyword>
<dbReference type="InterPro" id="IPR019734">
    <property type="entry name" value="TPR_rpt"/>
</dbReference>
<dbReference type="GO" id="GO:0072380">
    <property type="term" value="C:TRC complex"/>
    <property type="evidence" value="ECO:0007669"/>
    <property type="project" value="TreeGrafter"/>
</dbReference>
<dbReference type="GO" id="GO:0016020">
    <property type="term" value="C:membrane"/>
    <property type="evidence" value="ECO:0007669"/>
    <property type="project" value="TreeGrafter"/>
</dbReference>
<proteinExistence type="predicted"/>
<dbReference type="SMART" id="SM00028">
    <property type="entry name" value="TPR"/>
    <property type="match status" value="3"/>
</dbReference>
<dbReference type="Pfam" id="PF00515">
    <property type="entry name" value="TPR_1"/>
    <property type="match status" value="1"/>
</dbReference>
<reference evidence="5" key="1">
    <citation type="submission" date="2023-10" db="EMBL/GenBank/DDBJ databases">
        <title>Chromosome-level genome of the transformable northern wattle, Acacia crassicarpa.</title>
        <authorList>
            <person name="Massaro I."/>
            <person name="Sinha N.R."/>
            <person name="Poethig S."/>
            <person name="Leichty A.R."/>
        </authorList>
    </citation>
    <scope>NUCLEOTIDE SEQUENCE</scope>
    <source>
        <strain evidence="5">Acra3RX</strain>
        <tissue evidence="5">Leaf</tissue>
    </source>
</reference>
<keyword evidence="2 3" id="KW-0802">TPR repeat</keyword>
<feature type="region of interest" description="Disordered" evidence="4">
    <location>
        <begin position="357"/>
        <end position="393"/>
    </location>
</feature>
<dbReference type="Gene3D" id="1.25.40.10">
    <property type="entry name" value="Tetratricopeptide repeat domain"/>
    <property type="match status" value="1"/>
</dbReference>
<evidence type="ECO:0000313" key="6">
    <source>
        <dbReference type="Proteomes" id="UP001293593"/>
    </source>
</evidence>
<feature type="region of interest" description="Disordered" evidence="4">
    <location>
        <begin position="408"/>
        <end position="432"/>
    </location>
</feature>
<dbReference type="GO" id="GO:0006620">
    <property type="term" value="P:post-translational protein targeting to endoplasmic reticulum membrane"/>
    <property type="evidence" value="ECO:0007669"/>
    <property type="project" value="TreeGrafter"/>
</dbReference>
<name>A0AAE1KJF5_9FABA</name>
<dbReference type="SUPFAM" id="SSF48452">
    <property type="entry name" value="TPR-like"/>
    <property type="match status" value="1"/>
</dbReference>
<dbReference type="PANTHER" id="PTHR45831:SF2">
    <property type="entry name" value="LD24721P"/>
    <property type="match status" value="1"/>
</dbReference>
<dbReference type="Gene3D" id="1.20.5.420">
    <property type="entry name" value="Immunoglobulin FC, subunit C"/>
    <property type="match status" value="1"/>
</dbReference>
<dbReference type="InterPro" id="IPR047150">
    <property type="entry name" value="SGT"/>
</dbReference>
<keyword evidence="6" id="KW-1185">Reference proteome</keyword>
<dbReference type="AlphaFoldDB" id="A0AAE1KJF5"/>
<dbReference type="PROSITE" id="PS50005">
    <property type="entry name" value="TPR"/>
    <property type="match status" value="1"/>
</dbReference>
<dbReference type="GO" id="GO:0060090">
    <property type="term" value="F:molecular adaptor activity"/>
    <property type="evidence" value="ECO:0007669"/>
    <property type="project" value="TreeGrafter"/>
</dbReference>
<evidence type="ECO:0000313" key="5">
    <source>
        <dbReference type="EMBL" id="KAK4276739.1"/>
    </source>
</evidence>
<protein>
    <recommendedName>
        <fullName evidence="7">SGTA homodimerisation domain-containing protein</fullName>
    </recommendedName>
</protein>
<sequence>MAHLTTGSPLSRSIVRAFLDFLNSVEPAPGADLEGLEVARECLTEVFKLNTSPTDVHAKSVSLVDIFKSLESSKQCEASQSDVGKQPDDMDASGSFTSHNADHRQKHSEDEDWTRRSCTFGVSKDELCGQFFNALEKVHFFRTNPDGTDDPVQLEKASHIFNAAVMEMERSECQEFSLKNMAELLKSQGNKAMQSKKYPDAIDLYTCAIALCEENAVYYCNRAAAYTQIHKYTEAIQDCHKSIEIDPNYSKAYSRLGLAYYAQGNYGDAINKGFRKALLLDPSNESIKENIRVAEQKLVEEQHRADHSQDSRSSQESHNQSTRGSRGNAGPPPLNSMSFNANDLASMFMNIAANTANAHQGQHPQERQGEDSDTNSSDEPEIRIGSNINLNFNQMPEDLSGAFRSVMEMLSGAAPPGRGQQEDHFNGRTAPN</sequence>
<feature type="compositionally biased region" description="Basic and acidic residues" evidence="4">
    <location>
        <begin position="301"/>
        <end position="315"/>
    </location>
</feature>
<gene>
    <name evidence="5" type="ORF">QN277_014852</name>
</gene>
<feature type="compositionally biased region" description="Polar residues" evidence="4">
    <location>
        <begin position="316"/>
        <end position="325"/>
    </location>
</feature>
<dbReference type="Proteomes" id="UP001293593">
    <property type="component" value="Unassembled WGS sequence"/>
</dbReference>
<feature type="region of interest" description="Disordered" evidence="4">
    <location>
        <begin position="77"/>
        <end position="110"/>
    </location>
</feature>
<dbReference type="PANTHER" id="PTHR45831">
    <property type="entry name" value="LD24721P"/>
    <property type="match status" value="1"/>
</dbReference>
<dbReference type="EMBL" id="JAWXYG010000003">
    <property type="protein sequence ID" value="KAK4276739.1"/>
    <property type="molecule type" value="Genomic_DNA"/>
</dbReference>
<dbReference type="InterPro" id="IPR011990">
    <property type="entry name" value="TPR-like_helical_dom_sf"/>
</dbReference>
<comment type="caution">
    <text evidence="5">The sequence shown here is derived from an EMBL/GenBank/DDBJ whole genome shotgun (WGS) entry which is preliminary data.</text>
</comment>
<accession>A0AAE1KJF5</accession>
<feature type="region of interest" description="Disordered" evidence="4">
    <location>
        <begin position="301"/>
        <end position="340"/>
    </location>
</feature>
<evidence type="ECO:0000256" key="4">
    <source>
        <dbReference type="SAM" id="MobiDB-lite"/>
    </source>
</evidence>
<evidence type="ECO:0000256" key="3">
    <source>
        <dbReference type="PROSITE-ProRule" id="PRU00339"/>
    </source>
</evidence>
<feature type="repeat" description="TPR" evidence="3">
    <location>
        <begin position="216"/>
        <end position="249"/>
    </location>
</feature>
<evidence type="ECO:0008006" key="7">
    <source>
        <dbReference type="Google" id="ProtNLM"/>
    </source>
</evidence>
<feature type="compositionally biased region" description="Basic and acidic residues" evidence="4">
    <location>
        <begin position="100"/>
        <end position="110"/>
    </location>
</feature>
<evidence type="ECO:0000256" key="1">
    <source>
        <dbReference type="ARBA" id="ARBA00022737"/>
    </source>
</evidence>
<dbReference type="FunFam" id="1.25.40.10:FF:000330">
    <property type="entry name" value="Tetratricopeptide repeat (TPR)-like superfamily protein"/>
    <property type="match status" value="1"/>
</dbReference>